<feature type="non-terminal residue" evidence="2">
    <location>
        <position position="1"/>
    </location>
</feature>
<dbReference type="AlphaFoldDB" id="A0AAV0BS76"/>
<protein>
    <submittedName>
        <fullName evidence="2">Uncharacterized protein</fullName>
    </submittedName>
</protein>
<sequence>YYGGSRRSSTESDESYSPGSSPTASSINSVQQTTLETLLDILERQESRLDMLERFGRSIWKDSSYIPIFRGLKSKSPICSDTLHPNRQRNEIDVKDWCELVLSHLNCARSLNPELDSKDLIRFIEAHLDLEPLKLIHTLLRRNRLLVRSNYPQEVPITCKLDEGALEADDRFLYDYPFKLYVLRFPRALLNMIQSKFENQDHNLHGSGSGDKKLSISPGLKDRIHLQPQDSLLRKPIHHLPT</sequence>
<name>A0AAV0BS76_PHAPC</name>
<accession>A0AAV0BS76</accession>
<organism evidence="2 3">
    <name type="scientific">Phakopsora pachyrhizi</name>
    <name type="common">Asian soybean rust disease fungus</name>
    <dbReference type="NCBI Taxonomy" id="170000"/>
    <lineage>
        <taxon>Eukaryota</taxon>
        <taxon>Fungi</taxon>
        <taxon>Dikarya</taxon>
        <taxon>Basidiomycota</taxon>
        <taxon>Pucciniomycotina</taxon>
        <taxon>Pucciniomycetes</taxon>
        <taxon>Pucciniales</taxon>
        <taxon>Phakopsoraceae</taxon>
        <taxon>Phakopsora</taxon>
    </lineage>
</organism>
<evidence type="ECO:0000313" key="3">
    <source>
        <dbReference type="Proteomes" id="UP001153365"/>
    </source>
</evidence>
<gene>
    <name evidence="2" type="ORF">PPACK8108_LOCUS24163</name>
</gene>
<evidence type="ECO:0000256" key="1">
    <source>
        <dbReference type="SAM" id="MobiDB-lite"/>
    </source>
</evidence>
<keyword evidence="3" id="KW-1185">Reference proteome</keyword>
<evidence type="ECO:0000313" key="2">
    <source>
        <dbReference type="EMBL" id="CAH7689096.1"/>
    </source>
</evidence>
<proteinExistence type="predicted"/>
<dbReference type="EMBL" id="CALTRL010006045">
    <property type="protein sequence ID" value="CAH7689096.1"/>
    <property type="molecule type" value="Genomic_DNA"/>
</dbReference>
<dbReference type="Proteomes" id="UP001153365">
    <property type="component" value="Unassembled WGS sequence"/>
</dbReference>
<comment type="caution">
    <text evidence="2">The sequence shown here is derived from an EMBL/GenBank/DDBJ whole genome shotgun (WGS) entry which is preliminary data.</text>
</comment>
<feature type="region of interest" description="Disordered" evidence="1">
    <location>
        <begin position="1"/>
        <end position="29"/>
    </location>
</feature>
<reference evidence="2" key="1">
    <citation type="submission" date="2022-06" db="EMBL/GenBank/DDBJ databases">
        <authorList>
            <consortium name="SYNGENTA / RWTH Aachen University"/>
        </authorList>
    </citation>
    <scope>NUCLEOTIDE SEQUENCE</scope>
</reference>
<feature type="compositionally biased region" description="Low complexity" evidence="1">
    <location>
        <begin position="15"/>
        <end position="29"/>
    </location>
</feature>